<evidence type="ECO:0000313" key="2">
    <source>
        <dbReference type="EMBL" id="MCY1010844.1"/>
    </source>
</evidence>
<dbReference type="EMBL" id="JAPNKE010000002">
    <property type="protein sequence ID" value="MCY1010844.1"/>
    <property type="molecule type" value="Genomic_DNA"/>
</dbReference>
<protein>
    <submittedName>
        <fullName evidence="2">Uncharacterized protein</fullName>
    </submittedName>
</protein>
<keyword evidence="3" id="KW-1185">Reference proteome</keyword>
<accession>A0A9X3J1L9</accession>
<dbReference type="Proteomes" id="UP001150924">
    <property type="component" value="Unassembled WGS sequence"/>
</dbReference>
<dbReference type="AlphaFoldDB" id="A0A9X3J1L9"/>
<gene>
    <name evidence="2" type="ORF">OV079_35830</name>
</gene>
<feature type="compositionally biased region" description="Basic and acidic residues" evidence="1">
    <location>
        <begin position="86"/>
        <end position="105"/>
    </location>
</feature>
<sequence length="123" mass="13226">MPPEIVEPVELLAVLAAAESSAEVVEVDVAVDVSPPLEVDSGGGAVVMLVLKAIWSPSRLQAASMRAVSARRRITVSVAPGAKTSRMRDPRLERVADVREARDASRWSGLHGSARSRRRTSRM</sequence>
<comment type="caution">
    <text evidence="2">The sequence shown here is derived from an EMBL/GenBank/DDBJ whole genome shotgun (WGS) entry which is preliminary data.</text>
</comment>
<reference evidence="2" key="1">
    <citation type="submission" date="2022-11" db="EMBL/GenBank/DDBJ databases">
        <title>Minimal conservation of predation-associated metabolite biosynthetic gene clusters underscores biosynthetic potential of Myxococcota including descriptions for ten novel species: Archangium lansinium sp. nov., Myxococcus landrumus sp. nov., Nannocystis bai.</title>
        <authorList>
            <person name="Ahearne A."/>
            <person name="Stevens C."/>
            <person name="Phillips K."/>
        </authorList>
    </citation>
    <scope>NUCLEOTIDE SEQUENCE</scope>
    <source>
        <strain evidence="2">Na p29</strain>
    </source>
</reference>
<dbReference type="RefSeq" id="WP_267773956.1">
    <property type="nucleotide sequence ID" value="NZ_JAPNKE010000002.1"/>
</dbReference>
<name>A0A9X3J1L9_9BACT</name>
<feature type="region of interest" description="Disordered" evidence="1">
    <location>
        <begin position="79"/>
        <end position="123"/>
    </location>
</feature>
<feature type="compositionally biased region" description="Basic residues" evidence="1">
    <location>
        <begin position="114"/>
        <end position="123"/>
    </location>
</feature>
<proteinExistence type="predicted"/>
<organism evidence="2 3">
    <name type="scientific">Nannocystis pusilla</name>
    <dbReference type="NCBI Taxonomy" id="889268"/>
    <lineage>
        <taxon>Bacteria</taxon>
        <taxon>Pseudomonadati</taxon>
        <taxon>Myxococcota</taxon>
        <taxon>Polyangia</taxon>
        <taxon>Nannocystales</taxon>
        <taxon>Nannocystaceae</taxon>
        <taxon>Nannocystis</taxon>
    </lineage>
</organism>
<evidence type="ECO:0000313" key="3">
    <source>
        <dbReference type="Proteomes" id="UP001150924"/>
    </source>
</evidence>
<evidence type="ECO:0000256" key="1">
    <source>
        <dbReference type="SAM" id="MobiDB-lite"/>
    </source>
</evidence>